<gene>
    <name evidence="9" type="ORF">BCR24_13170</name>
</gene>
<evidence type="ECO:0000259" key="8">
    <source>
        <dbReference type="Pfam" id="PF10502"/>
    </source>
</evidence>
<dbReference type="AlphaFoldDB" id="A0A1E5HDR7"/>
<dbReference type="Gene3D" id="2.10.109.10">
    <property type="entry name" value="Umud Fragment, subunit A"/>
    <property type="match status" value="1"/>
</dbReference>
<keyword evidence="5 6" id="KW-0378">Hydrolase</keyword>
<dbReference type="EMBL" id="MIKC01000007">
    <property type="protein sequence ID" value="OEG23097.1"/>
    <property type="molecule type" value="Genomic_DNA"/>
</dbReference>
<name>A0A1E5HDR7_9ENTE</name>
<comment type="caution">
    <text evidence="9">The sequence shown here is derived from an EMBL/GenBank/DDBJ whole genome shotgun (WGS) entry which is preliminary data.</text>
</comment>
<evidence type="ECO:0000313" key="10">
    <source>
        <dbReference type="Proteomes" id="UP000094469"/>
    </source>
</evidence>
<dbReference type="GO" id="GO:0004252">
    <property type="term" value="F:serine-type endopeptidase activity"/>
    <property type="evidence" value="ECO:0007669"/>
    <property type="project" value="InterPro"/>
</dbReference>
<dbReference type="Pfam" id="PF10502">
    <property type="entry name" value="Peptidase_S26"/>
    <property type="match status" value="1"/>
</dbReference>
<dbReference type="NCBIfam" id="TIGR02227">
    <property type="entry name" value="sigpep_I_bact"/>
    <property type="match status" value="1"/>
</dbReference>
<evidence type="ECO:0000256" key="1">
    <source>
        <dbReference type="ARBA" id="ARBA00000677"/>
    </source>
</evidence>
<dbReference type="RefSeq" id="WP_069639450.1">
    <property type="nucleotide sequence ID" value="NZ_JAFBEZ010000015.1"/>
</dbReference>
<dbReference type="GO" id="GO:0005886">
    <property type="term" value="C:plasma membrane"/>
    <property type="evidence" value="ECO:0007669"/>
    <property type="project" value="UniProtKB-SubCell"/>
</dbReference>
<evidence type="ECO:0000256" key="5">
    <source>
        <dbReference type="ARBA" id="ARBA00022801"/>
    </source>
</evidence>
<evidence type="ECO:0000313" key="9">
    <source>
        <dbReference type="EMBL" id="OEG23097.1"/>
    </source>
</evidence>
<dbReference type="Proteomes" id="UP000094469">
    <property type="component" value="Unassembled WGS sequence"/>
</dbReference>
<dbReference type="EC" id="3.4.21.89" evidence="4 6"/>
<dbReference type="InterPro" id="IPR019533">
    <property type="entry name" value="Peptidase_S26"/>
</dbReference>
<comment type="similarity">
    <text evidence="3 6">Belongs to the peptidase S26 family.</text>
</comment>
<dbReference type="CDD" id="cd06530">
    <property type="entry name" value="S26_SPase_I"/>
    <property type="match status" value="1"/>
</dbReference>
<keyword evidence="6" id="KW-0645">Protease</keyword>
<evidence type="ECO:0000256" key="3">
    <source>
        <dbReference type="ARBA" id="ARBA00009370"/>
    </source>
</evidence>
<dbReference type="PANTHER" id="PTHR43390">
    <property type="entry name" value="SIGNAL PEPTIDASE I"/>
    <property type="match status" value="1"/>
</dbReference>
<feature type="region of interest" description="Disordered" evidence="7">
    <location>
        <begin position="1"/>
        <end position="40"/>
    </location>
</feature>
<proteinExistence type="inferred from homology"/>
<reference evidence="10" key="1">
    <citation type="submission" date="2016-09" db="EMBL/GenBank/DDBJ databases">
        <authorList>
            <person name="Gulvik C.A."/>
        </authorList>
    </citation>
    <scope>NUCLEOTIDE SEQUENCE [LARGE SCALE GENOMIC DNA]</scope>
    <source>
        <strain evidence="10">LMG 26676</strain>
    </source>
</reference>
<dbReference type="GO" id="GO:0006465">
    <property type="term" value="P:signal peptide processing"/>
    <property type="evidence" value="ECO:0007669"/>
    <property type="project" value="InterPro"/>
</dbReference>
<dbReference type="GO" id="GO:0009003">
    <property type="term" value="F:signal peptidase activity"/>
    <property type="evidence" value="ECO:0007669"/>
    <property type="project" value="UniProtKB-EC"/>
</dbReference>
<organism evidence="9 10">
    <name type="scientific">Enterococcus ureilyticus</name>
    <dbReference type="NCBI Taxonomy" id="1131292"/>
    <lineage>
        <taxon>Bacteria</taxon>
        <taxon>Bacillati</taxon>
        <taxon>Bacillota</taxon>
        <taxon>Bacilli</taxon>
        <taxon>Lactobacillales</taxon>
        <taxon>Enterococcaceae</taxon>
        <taxon>Enterococcus</taxon>
    </lineage>
</organism>
<keyword evidence="6" id="KW-1133">Transmembrane helix</keyword>
<dbReference type="InterPro" id="IPR000223">
    <property type="entry name" value="Pept_S26A_signal_pept_1"/>
</dbReference>
<dbReference type="STRING" id="1131292.BCR24_13170"/>
<comment type="catalytic activity">
    <reaction evidence="1 6">
        <text>Cleavage of hydrophobic, N-terminal signal or leader sequences from secreted and periplasmic proteins.</text>
        <dbReference type="EC" id="3.4.21.89"/>
    </reaction>
</comment>
<evidence type="ECO:0000256" key="6">
    <source>
        <dbReference type="RuleBase" id="RU362042"/>
    </source>
</evidence>
<dbReference type="PANTHER" id="PTHR43390:SF1">
    <property type="entry name" value="CHLOROPLAST PROCESSING PEPTIDASE"/>
    <property type="match status" value="1"/>
</dbReference>
<evidence type="ECO:0000256" key="4">
    <source>
        <dbReference type="ARBA" id="ARBA00013208"/>
    </source>
</evidence>
<dbReference type="InterPro" id="IPR019758">
    <property type="entry name" value="Pept_S26A_signal_pept_1_CS"/>
</dbReference>
<comment type="subcellular location">
    <subcellularLocation>
        <location evidence="2">Cell membrane</location>
        <topology evidence="2">Single-pass type II membrane protein</topology>
    </subcellularLocation>
    <subcellularLocation>
        <location evidence="6">Membrane</location>
        <topology evidence="6">Single-pass type II membrane protein</topology>
    </subcellularLocation>
</comment>
<dbReference type="PRINTS" id="PR00727">
    <property type="entry name" value="LEADERPTASE"/>
</dbReference>
<evidence type="ECO:0000256" key="7">
    <source>
        <dbReference type="SAM" id="MobiDB-lite"/>
    </source>
</evidence>
<dbReference type="PROSITE" id="PS00761">
    <property type="entry name" value="SPASE_I_3"/>
    <property type="match status" value="1"/>
</dbReference>
<dbReference type="InterPro" id="IPR036286">
    <property type="entry name" value="LexA/Signal_pep-like_sf"/>
</dbReference>
<feature type="compositionally biased region" description="Basic residues" evidence="7">
    <location>
        <begin position="30"/>
        <end position="40"/>
    </location>
</feature>
<protein>
    <recommendedName>
        <fullName evidence="4 6">Signal peptidase I</fullName>
        <ecNumber evidence="4 6">3.4.21.89</ecNumber>
    </recommendedName>
</protein>
<keyword evidence="10" id="KW-1185">Reference proteome</keyword>
<feature type="transmembrane region" description="Helical" evidence="6">
    <location>
        <begin position="56"/>
        <end position="77"/>
    </location>
</feature>
<accession>A0A1E5HDR7</accession>
<feature type="domain" description="Peptidase S26" evidence="8">
    <location>
        <begin position="54"/>
        <end position="219"/>
    </location>
</feature>
<evidence type="ECO:0000256" key="2">
    <source>
        <dbReference type="ARBA" id="ARBA00004401"/>
    </source>
</evidence>
<keyword evidence="6" id="KW-0472">Membrane</keyword>
<sequence>MSNKETLKKKPQKKNVTQSKVDWEKPAKEKKVKLKKKRISTKKNAPKSMKEFWKEILLTMVVVSFLFTICSFTIFTLPKVEGYGMTPVLNNGDRVFVNRLGTIRRFKLIYFRIPNSKETSIRRVIGLPNEHIQYKNDQLYINQQEIFERFLQNQLDHAKQNEELVTDDFQLQQLPNVKYDYIPKGKYLILGDNRPYSTDSRYYGLVDEKDIIGTVEMRILPLHKLVSF</sequence>
<dbReference type="OrthoDB" id="2188996at2"/>
<dbReference type="SUPFAM" id="SSF51306">
    <property type="entry name" value="LexA/Signal peptidase"/>
    <property type="match status" value="1"/>
</dbReference>
<keyword evidence="6" id="KW-0812">Transmembrane</keyword>